<dbReference type="EMBL" id="OY726397">
    <property type="protein sequence ID" value="CAJ1495086.1"/>
    <property type="molecule type" value="Genomic_DNA"/>
</dbReference>
<keyword evidence="3" id="KW-1185">Reference proteome</keyword>
<reference evidence="2 3" key="1">
    <citation type="submission" date="2023-08" db="EMBL/GenBank/DDBJ databases">
        <authorList>
            <person name="Folkvardsen B D."/>
            <person name="Norman A."/>
        </authorList>
    </citation>
    <scope>NUCLEOTIDE SEQUENCE [LARGE SCALE GENOMIC DNA]</scope>
    <source>
        <strain evidence="2 3">Mu0053</strain>
    </source>
</reference>
<dbReference type="Proteomes" id="UP001190465">
    <property type="component" value="Chromosome"/>
</dbReference>
<feature type="transmembrane region" description="Helical" evidence="1">
    <location>
        <begin position="55"/>
        <end position="74"/>
    </location>
</feature>
<keyword evidence="1" id="KW-0812">Transmembrane</keyword>
<organism evidence="2 3">
    <name type="scientific">[Mycobacterium] burgundiense</name>
    <dbReference type="NCBI Taxonomy" id="3064286"/>
    <lineage>
        <taxon>Bacteria</taxon>
        <taxon>Bacillati</taxon>
        <taxon>Actinomycetota</taxon>
        <taxon>Actinomycetes</taxon>
        <taxon>Mycobacteriales</taxon>
        <taxon>Mycobacteriaceae</taxon>
        <taxon>Mycolicibacterium</taxon>
    </lineage>
</organism>
<evidence type="ECO:0000313" key="2">
    <source>
        <dbReference type="EMBL" id="CAJ1495086.1"/>
    </source>
</evidence>
<protein>
    <submittedName>
        <fullName evidence="2">Uncharacterized protein</fullName>
    </submittedName>
</protein>
<gene>
    <name evidence="2" type="ORF">MU0053_000265</name>
</gene>
<proteinExistence type="predicted"/>
<keyword evidence="1" id="KW-1133">Transmembrane helix</keyword>
<accession>A0ABM9L9A4</accession>
<keyword evidence="1" id="KW-0472">Membrane</keyword>
<sequence length="112" mass="12279">MGEIRLTSFAILRNLDSASWRTATWAAPFAAQLVLGIVIVVYWRLGKSPFELREYPALLAGAAVALLLSAVVMFPLLKSRSPRHHALALAIVGSNVVVLVGGILFGWVYFQW</sequence>
<evidence type="ECO:0000256" key="1">
    <source>
        <dbReference type="SAM" id="Phobius"/>
    </source>
</evidence>
<name>A0ABM9L9A4_9MYCO</name>
<feature type="transmembrane region" description="Helical" evidence="1">
    <location>
        <begin position="86"/>
        <end position="110"/>
    </location>
</feature>
<dbReference type="RefSeq" id="WP_308480633.1">
    <property type="nucleotide sequence ID" value="NZ_OY726397.1"/>
</dbReference>
<evidence type="ECO:0000313" key="3">
    <source>
        <dbReference type="Proteomes" id="UP001190465"/>
    </source>
</evidence>
<feature type="transmembrane region" description="Helical" evidence="1">
    <location>
        <begin position="23"/>
        <end position="43"/>
    </location>
</feature>